<organism evidence="2 3">
    <name type="scientific">Cyanobium gracile UHCC 0139</name>
    <dbReference type="NCBI Taxonomy" id="3110308"/>
    <lineage>
        <taxon>Bacteria</taxon>
        <taxon>Bacillati</taxon>
        <taxon>Cyanobacteriota</taxon>
        <taxon>Cyanophyceae</taxon>
        <taxon>Synechococcales</taxon>
        <taxon>Prochlorococcaceae</taxon>
        <taxon>Cyanobium</taxon>
    </lineage>
</organism>
<dbReference type="Proteomes" id="UP001304461">
    <property type="component" value="Unassembled WGS sequence"/>
</dbReference>
<dbReference type="InterPro" id="IPR007863">
    <property type="entry name" value="Peptidase_M16_C"/>
</dbReference>
<dbReference type="Gene3D" id="3.30.830.10">
    <property type="entry name" value="Metalloenzyme, LuxS/M16 peptidase-like"/>
    <property type="match status" value="2"/>
</dbReference>
<evidence type="ECO:0000259" key="1">
    <source>
        <dbReference type="Pfam" id="PF05193"/>
    </source>
</evidence>
<dbReference type="EMBL" id="JAYGHX010000002">
    <property type="protein sequence ID" value="MEA5390507.1"/>
    <property type="molecule type" value="Genomic_DNA"/>
</dbReference>
<keyword evidence="3" id="KW-1185">Reference proteome</keyword>
<reference evidence="2 3" key="1">
    <citation type="submission" date="2023-12" db="EMBL/GenBank/DDBJ databases">
        <title>Baltic Sea Cyanobacteria.</title>
        <authorList>
            <person name="Delbaje E."/>
            <person name="Fewer D.P."/>
            <person name="Shishido T.K."/>
        </authorList>
    </citation>
    <scope>NUCLEOTIDE SEQUENCE [LARGE SCALE GENOMIC DNA]</scope>
    <source>
        <strain evidence="2 3">UHCC 0139</strain>
    </source>
</reference>
<feature type="domain" description="Peptidase M16 C-terminal" evidence="1">
    <location>
        <begin position="194"/>
        <end position="344"/>
    </location>
</feature>
<evidence type="ECO:0000313" key="2">
    <source>
        <dbReference type="EMBL" id="MEA5390507.1"/>
    </source>
</evidence>
<dbReference type="SUPFAM" id="SSF63411">
    <property type="entry name" value="LuxS/MPP-like metallohydrolase"/>
    <property type="match status" value="2"/>
</dbReference>
<accession>A0ABU5RRZ6</accession>
<gene>
    <name evidence="2" type="ORF">VB738_04440</name>
</gene>
<comment type="caution">
    <text evidence="2">The sequence shown here is derived from an EMBL/GenBank/DDBJ whole genome shotgun (WGS) entry which is preliminary data.</text>
</comment>
<proteinExistence type="predicted"/>
<dbReference type="InterPro" id="IPR050361">
    <property type="entry name" value="MPP/UQCRC_Complex"/>
</dbReference>
<dbReference type="PANTHER" id="PTHR11851:SF224">
    <property type="entry name" value="PROCESSING PROTEASE"/>
    <property type="match status" value="1"/>
</dbReference>
<dbReference type="InterPro" id="IPR011249">
    <property type="entry name" value="Metalloenz_LuxS/M16"/>
</dbReference>
<name>A0ABU5RRZ6_9CYAN</name>
<sequence>MSIAPPPASRPPGSEDSRILEGGLPLRILHRPGPAILAARLAIPGGSGRDPAGARGAHQLLAGSMTRGCADLDAEALADCVEGAGAALRVEAHEDGLVLALKCAAADATTLVPLLLAMARRPRLEAEQVAIERQLNLQLLQRQKEDPFQLAHDQLRRLLYGDGPYGHDPLGIEAELAGLGPDDLHPLVDRLGDDGAVLVLCGDAPAALGEALERELTAAPWSTHSPVTRPFDGPPLGTGHLGQQVQDTEQVVLMLGAATVPLAHPDALALRLLQAHLGLGMSSRLFITMREERGLAYDVGVHLPAHAGGAPFVMHLSTSAERVAEATTCLLDEWQRLLEESLDEGSRLLALAKFQGQDAMGRQTCSQIAERLALVLSQGLPADHVRRVLERAPGLGAEDLRAAARRWLASPSLSLVGPAPALEQAHQAWQNHDLSRRSGRVPDPSR</sequence>
<dbReference type="PANTHER" id="PTHR11851">
    <property type="entry name" value="METALLOPROTEASE"/>
    <property type="match status" value="1"/>
</dbReference>
<protein>
    <submittedName>
        <fullName evidence="2">Pitrilysin family protein</fullName>
    </submittedName>
</protein>
<evidence type="ECO:0000313" key="3">
    <source>
        <dbReference type="Proteomes" id="UP001304461"/>
    </source>
</evidence>
<dbReference type="Pfam" id="PF05193">
    <property type="entry name" value="Peptidase_M16_C"/>
    <property type="match status" value="1"/>
</dbReference>
<dbReference type="RefSeq" id="WP_323304606.1">
    <property type="nucleotide sequence ID" value="NZ_JAYGHX010000002.1"/>
</dbReference>